<accession>A0A516KF42</accession>
<gene>
    <name evidence="2" type="ORF">FN924_07535</name>
</gene>
<evidence type="ECO:0000256" key="1">
    <source>
        <dbReference type="HAMAP-Rule" id="MF_00506"/>
    </source>
</evidence>
<dbReference type="AlphaFoldDB" id="A0A516KF42"/>
<dbReference type="Proteomes" id="UP000315215">
    <property type="component" value="Chromosome"/>
</dbReference>
<keyword evidence="3" id="KW-1185">Reference proteome</keyword>
<dbReference type="EMBL" id="CP041666">
    <property type="protein sequence ID" value="QDP40031.1"/>
    <property type="molecule type" value="Genomic_DNA"/>
</dbReference>
<proteinExistence type="inferred from homology"/>
<evidence type="ECO:0000313" key="3">
    <source>
        <dbReference type="Proteomes" id="UP000315215"/>
    </source>
</evidence>
<comment type="similarity">
    <text evidence="1">Belongs to the UPF0180 family.</text>
</comment>
<organism evidence="2 3">
    <name type="scientific">Radiobacillus deserti</name>
    <dbReference type="NCBI Taxonomy" id="2594883"/>
    <lineage>
        <taxon>Bacteria</taxon>
        <taxon>Bacillati</taxon>
        <taxon>Bacillota</taxon>
        <taxon>Bacilli</taxon>
        <taxon>Bacillales</taxon>
        <taxon>Bacillaceae</taxon>
        <taxon>Radiobacillus</taxon>
    </lineage>
</organism>
<sequence>MAKIGVEQSLSNVKAALEERGHQVMELQQADDAKQCDCCCVTGQDKNVMGMAATDISAPVINCDGMSAEEVCQHVEQNLR</sequence>
<name>A0A516KF42_9BACI</name>
<dbReference type="HAMAP" id="MF_00506">
    <property type="entry name" value="UPF0180"/>
    <property type="match status" value="1"/>
</dbReference>
<dbReference type="NCBIfam" id="NF002845">
    <property type="entry name" value="PRK03094.1"/>
    <property type="match status" value="1"/>
</dbReference>
<dbReference type="KEGG" id="aqt:FN924_07535"/>
<dbReference type="InterPro" id="IPR005370">
    <property type="entry name" value="UPF0180"/>
</dbReference>
<evidence type="ECO:0000313" key="2">
    <source>
        <dbReference type="EMBL" id="QDP40031.1"/>
    </source>
</evidence>
<dbReference type="Pfam" id="PF03698">
    <property type="entry name" value="UPF0180"/>
    <property type="match status" value="1"/>
</dbReference>
<protein>
    <recommendedName>
        <fullName evidence="1">UPF0180 protein FN924_07535</fullName>
    </recommendedName>
</protein>
<dbReference type="RefSeq" id="WP_143893212.1">
    <property type="nucleotide sequence ID" value="NZ_CP041666.1"/>
</dbReference>
<reference evidence="2 3" key="1">
    <citation type="submission" date="2019-07" db="EMBL/GenBank/DDBJ databases">
        <authorList>
            <person name="Li J."/>
        </authorList>
    </citation>
    <scope>NUCLEOTIDE SEQUENCE [LARGE SCALE GENOMIC DNA]</scope>
    <source>
        <strain evidence="2 3">TKL69</strain>
    </source>
</reference>
<dbReference type="OrthoDB" id="1708042at2"/>